<sequence length="353" mass="40371">MKKKRILVAALNWGLGHAARCIPIIKELQKFDFEPVLASDGAALELFRLEFPKLIHIELPTYDIQYSEKGENLKWKLLKDSPKILKAIKAEKKLTRKIVKEYGIEGIISDNRFGVRSSKLKKNIFITHQLKVLSGNTTFLSSYIHHKFIGQFEQCWIPDVADAKNLSGILGHQKIKDPNIKYIGILSRFEKTNPPEVFDYLILLSGPEPQRTLLENILLKEIENSDKKILFIRGVFDESKTASSNPNVLIKNHLYGRFLQEALNSSKIIISRSGYSTLMDLSQLEKKVFFIPTPGQPEQEYLAERLEKMGVAPFVKQDAFKFSLLKNVDNYSGLRNFSNSSTFGDLFSFFHSE</sequence>
<evidence type="ECO:0000313" key="3">
    <source>
        <dbReference type="Proteomes" id="UP001597438"/>
    </source>
</evidence>
<evidence type="ECO:0000259" key="1">
    <source>
        <dbReference type="Pfam" id="PF04101"/>
    </source>
</evidence>
<gene>
    <name evidence="2" type="ORF">ACFSYS_16725</name>
</gene>
<protein>
    <submittedName>
        <fullName evidence="2">Glycosyltransferase</fullName>
    </submittedName>
</protein>
<dbReference type="RefSeq" id="WP_251740081.1">
    <property type="nucleotide sequence ID" value="NZ_JBHUOJ010000037.1"/>
</dbReference>
<dbReference type="EMBL" id="JBHUOJ010000037">
    <property type="protein sequence ID" value="MFD2834938.1"/>
    <property type="molecule type" value="Genomic_DNA"/>
</dbReference>
<evidence type="ECO:0000313" key="2">
    <source>
        <dbReference type="EMBL" id="MFD2834938.1"/>
    </source>
</evidence>
<dbReference type="InterPro" id="IPR007235">
    <property type="entry name" value="Glyco_trans_28_C"/>
</dbReference>
<proteinExistence type="predicted"/>
<feature type="domain" description="Glycosyl transferase family 28 C-terminal" evidence="1">
    <location>
        <begin position="226"/>
        <end position="329"/>
    </location>
</feature>
<dbReference type="Proteomes" id="UP001597438">
    <property type="component" value="Unassembled WGS sequence"/>
</dbReference>
<keyword evidence="3" id="KW-1185">Reference proteome</keyword>
<comment type="caution">
    <text evidence="2">The sequence shown here is derived from an EMBL/GenBank/DDBJ whole genome shotgun (WGS) entry which is preliminary data.</text>
</comment>
<organism evidence="2 3">
    <name type="scientific">Christiangramia antarctica</name>
    <dbReference type="NCBI Taxonomy" id="2058158"/>
    <lineage>
        <taxon>Bacteria</taxon>
        <taxon>Pseudomonadati</taxon>
        <taxon>Bacteroidota</taxon>
        <taxon>Flavobacteriia</taxon>
        <taxon>Flavobacteriales</taxon>
        <taxon>Flavobacteriaceae</taxon>
        <taxon>Christiangramia</taxon>
    </lineage>
</organism>
<dbReference type="Gene3D" id="3.40.50.2000">
    <property type="entry name" value="Glycogen Phosphorylase B"/>
    <property type="match status" value="1"/>
</dbReference>
<dbReference type="SUPFAM" id="SSF53756">
    <property type="entry name" value="UDP-Glycosyltransferase/glycogen phosphorylase"/>
    <property type="match status" value="1"/>
</dbReference>
<dbReference type="Pfam" id="PF04101">
    <property type="entry name" value="Glyco_tran_28_C"/>
    <property type="match status" value="1"/>
</dbReference>
<accession>A0ABW5X9M2</accession>
<name>A0ABW5X9M2_9FLAO</name>
<reference evidence="3" key="1">
    <citation type="journal article" date="2019" name="Int. J. Syst. Evol. Microbiol.">
        <title>The Global Catalogue of Microorganisms (GCM) 10K type strain sequencing project: providing services to taxonomists for standard genome sequencing and annotation.</title>
        <authorList>
            <consortium name="The Broad Institute Genomics Platform"/>
            <consortium name="The Broad Institute Genome Sequencing Center for Infectious Disease"/>
            <person name="Wu L."/>
            <person name="Ma J."/>
        </authorList>
    </citation>
    <scope>NUCLEOTIDE SEQUENCE [LARGE SCALE GENOMIC DNA]</scope>
    <source>
        <strain evidence="3">KCTC 52925</strain>
    </source>
</reference>